<accession>A0A811Q4H9</accession>
<dbReference type="SUPFAM" id="SSF52058">
    <property type="entry name" value="L domain-like"/>
    <property type="match status" value="1"/>
</dbReference>
<evidence type="ECO:0000256" key="10">
    <source>
        <dbReference type="SAM" id="Phobius"/>
    </source>
</evidence>
<comment type="similarity">
    <text evidence="2">Belongs to the RLP family.</text>
</comment>
<keyword evidence="13" id="KW-1185">Reference proteome</keyword>
<keyword evidence="6" id="KW-0677">Repeat</keyword>
<keyword evidence="5 10" id="KW-0812">Transmembrane</keyword>
<comment type="subcellular location">
    <subcellularLocation>
        <location evidence="1">Membrane</location>
        <topology evidence="1">Single-pass membrane protein</topology>
    </subcellularLocation>
</comment>
<reference evidence="12" key="1">
    <citation type="submission" date="2020-10" db="EMBL/GenBank/DDBJ databases">
        <authorList>
            <person name="Han B."/>
            <person name="Lu T."/>
            <person name="Zhao Q."/>
            <person name="Huang X."/>
            <person name="Zhao Y."/>
        </authorList>
    </citation>
    <scope>NUCLEOTIDE SEQUENCE</scope>
</reference>
<dbReference type="Proteomes" id="UP000604825">
    <property type="component" value="Unassembled WGS sequence"/>
</dbReference>
<feature type="transmembrane region" description="Helical" evidence="10">
    <location>
        <begin position="156"/>
        <end position="178"/>
    </location>
</feature>
<dbReference type="GO" id="GO:0004672">
    <property type="term" value="F:protein kinase activity"/>
    <property type="evidence" value="ECO:0007669"/>
    <property type="project" value="InterPro"/>
</dbReference>
<dbReference type="Pfam" id="PF00560">
    <property type="entry name" value="LRR_1"/>
    <property type="match status" value="2"/>
</dbReference>
<dbReference type="InterPro" id="IPR051809">
    <property type="entry name" value="Plant_receptor-like_S/T_kinase"/>
</dbReference>
<comment type="caution">
    <text evidence="12">The sequence shown here is derived from an EMBL/GenBank/DDBJ whole genome shotgun (WGS) entry which is preliminary data.</text>
</comment>
<dbReference type="InterPro" id="IPR032675">
    <property type="entry name" value="LRR_dom_sf"/>
</dbReference>
<dbReference type="PRINTS" id="PR00019">
    <property type="entry name" value="LEURICHRPT"/>
</dbReference>
<evidence type="ECO:0000256" key="6">
    <source>
        <dbReference type="ARBA" id="ARBA00022737"/>
    </source>
</evidence>
<dbReference type="GO" id="GO:0016020">
    <property type="term" value="C:membrane"/>
    <property type="evidence" value="ECO:0007669"/>
    <property type="project" value="UniProtKB-SubCell"/>
</dbReference>
<evidence type="ECO:0000256" key="5">
    <source>
        <dbReference type="ARBA" id="ARBA00022692"/>
    </source>
</evidence>
<evidence type="ECO:0000256" key="8">
    <source>
        <dbReference type="ARBA" id="ARBA00023136"/>
    </source>
</evidence>
<dbReference type="PROSITE" id="PS50011">
    <property type="entry name" value="PROTEIN_KINASE_DOM"/>
    <property type="match status" value="1"/>
</dbReference>
<dbReference type="GO" id="GO:0009742">
    <property type="term" value="P:brassinosteroid mediated signaling pathway"/>
    <property type="evidence" value="ECO:0007669"/>
    <property type="project" value="UniProtKB-KW"/>
</dbReference>
<evidence type="ECO:0000256" key="3">
    <source>
        <dbReference type="ARBA" id="ARBA00022614"/>
    </source>
</evidence>
<dbReference type="Gene3D" id="3.80.10.10">
    <property type="entry name" value="Ribonuclease Inhibitor"/>
    <property type="match status" value="1"/>
</dbReference>
<name>A0A811Q4H9_9POAL</name>
<dbReference type="PANTHER" id="PTHR27008">
    <property type="entry name" value="OS04G0122200 PROTEIN"/>
    <property type="match status" value="1"/>
</dbReference>
<evidence type="ECO:0000256" key="7">
    <source>
        <dbReference type="ARBA" id="ARBA00022989"/>
    </source>
</evidence>
<dbReference type="GO" id="GO:0005524">
    <property type="term" value="F:ATP binding"/>
    <property type="evidence" value="ECO:0007669"/>
    <property type="project" value="InterPro"/>
</dbReference>
<dbReference type="PANTHER" id="PTHR27008:SF593">
    <property type="entry name" value="OS02G0615800 PROTEIN"/>
    <property type="match status" value="1"/>
</dbReference>
<evidence type="ECO:0000256" key="9">
    <source>
        <dbReference type="ARBA" id="ARBA00023180"/>
    </source>
</evidence>
<keyword evidence="7 10" id="KW-1133">Transmembrane helix</keyword>
<evidence type="ECO:0000313" key="12">
    <source>
        <dbReference type="EMBL" id="CAD6250317.1"/>
    </source>
</evidence>
<evidence type="ECO:0000256" key="4">
    <source>
        <dbReference type="ARBA" id="ARBA00022626"/>
    </source>
</evidence>
<feature type="domain" description="Protein kinase" evidence="11">
    <location>
        <begin position="213"/>
        <end position="406"/>
    </location>
</feature>
<evidence type="ECO:0000313" key="13">
    <source>
        <dbReference type="Proteomes" id="UP000604825"/>
    </source>
</evidence>
<keyword evidence="4" id="KW-1070">Brassinosteroid signaling pathway</keyword>
<dbReference type="InterPro" id="IPR011009">
    <property type="entry name" value="Kinase-like_dom_sf"/>
</dbReference>
<dbReference type="Gene3D" id="3.30.200.20">
    <property type="entry name" value="Phosphorylase Kinase, domain 1"/>
    <property type="match status" value="1"/>
</dbReference>
<dbReference type="FunFam" id="3.80.10.10:FF:000111">
    <property type="entry name" value="LRR receptor-like serine/threonine-protein kinase ERECTA"/>
    <property type="match status" value="1"/>
</dbReference>
<dbReference type="Gene3D" id="1.10.510.10">
    <property type="entry name" value="Transferase(Phosphotransferase) domain 1"/>
    <property type="match status" value="1"/>
</dbReference>
<keyword evidence="3" id="KW-0433">Leucine-rich repeat</keyword>
<dbReference type="AlphaFoldDB" id="A0A811Q4H9"/>
<dbReference type="Pfam" id="PF13855">
    <property type="entry name" value="LRR_8"/>
    <property type="match status" value="1"/>
</dbReference>
<organism evidence="12 13">
    <name type="scientific">Miscanthus lutarioriparius</name>
    <dbReference type="NCBI Taxonomy" id="422564"/>
    <lineage>
        <taxon>Eukaryota</taxon>
        <taxon>Viridiplantae</taxon>
        <taxon>Streptophyta</taxon>
        <taxon>Embryophyta</taxon>
        <taxon>Tracheophyta</taxon>
        <taxon>Spermatophyta</taxon>
        <taxon>Magnoliopsida</taxon>
        <taxon>Liliopsida</taxon>
        <taxon>Poales</taxon>
        <taxon>Poaceae</taxon>
        <taxon>PACMAD clade</taxon>
        <taxon>Panicoideae</taxon>
        <taxon>Andropogonodae</taxon>
        <taxon>Andropogoneae</taxon>
        <taxon>Saccharinae</taxon>
        <taxon>Miscanthus</taxon>
    </lineage>
</organism>
<keyword evidence="8 10" id="KW-0472">Membrane</keyword>
<dbReference type="EMBL" id="CAJGYO010000008">
    <property type="protein sequence ID" value="CAD6250317.1"/>
    <property type="molecule type" value="Genomic_DNA"/>
</dbReference>
<dbReference type="OrthoDB" id="692567at2759"/>
<protein>
    <recommendedName>
        <fullName evidence="11">Protein kinase domain-containing protein</fullName>
    </recommendedName>
</protein>
<dbReference type="InterPro" id="IPR001611">
    <property type="entry name" value="Leu-rich_rpt"/>
</dbReference>
<evidence type="ECO:0000256" key="1">
    <source>
        <dbReference type="ARBA" id="ARBA00004167"/>
    </source>
</evidence>
<evidence type="ECO:0000259" key="11">
    <source>
        <dbReference type="PROSITE" id="PS50011"/>
    </source>
</evidence>
<evidence type="ECO:0000256" key="2">
    <source>
        <dbReference type="ARBA" id="ARBA00009592"/>
    </source>
</evidence>
<proteinExistence type="inferred from homology"/>
<gene>
    <name evidence="12" type="ORF">NCGR_LOCUS34111</name>
</gene>
<sequence length="406" mass="45495">MLMLNLSYNNFQGNIPVEFGNFGQLTTLDISSNRLNGEIPKSMGQFQQIYTIRLDRNVLTGNIPITFSNLKSLSMLNLSHNNLSGPILDCLKDLESLTELDLSFNNFQGEIPRNGVFYNGTIVSLNGNPGLCGGAMDFHEPSCNVVYPRKARIINYMVKILIPIFGFMSLIILIFTIIHGKKTSRRPYLLPLSFGKKFHRVAYKDLAQATGNFSKSNLIGRGSYSLVYKGKLTPAKIQVAIEVFDLGTRFADKSFVTECEALRTIWHRNLLPILTACSSIDNNEYAQTVYASTCGDVYSFGIVLLEMIIGRKPTDSIFGDEFSIVSYAERNFPDQVLHIIDAHIHEECKGYNKAIVATENESYRCVLSLMQVALACTLPLPRERMSMREVAINLHAIRKSYVAAIK</sequence>
<dbReference type="SUPFAM" id="SSF56112">
    <property type="entry name" value="Protein kinase-like (PK-like)"/>
    <property type="match status" value="1"/>
</dbReference>
<dbReference type="InterPro" id="IPR000719">
    <property type="entry name" value="Prot_kinase_dom"/>
</dbReference>
<keyword evidence="9" id="KW-0325">Glycoprotein</keyword>